<protein>
    <submittedName>
        <fullName evidence="1">Uncharacterized protein</fullName>
    </submittedName>
</protein>
<accession>A0A919HSP1</accession>
<dbReference type="Proteomes" id="UP000655094">
    <property type="component" value="Unassembled WGS sequence"/>
</dbReference>
<organism evidence="1 2">
    <name type="scientific">Klebsiella pneumoniae</name>
    <dbReference type="NCBI Taxonomy" id="573"/>
    <lineage>
        <taxon>Bacteria</taxon>
        <taxon>Pseudomonadati</taxon>
        <taxon>Pseudomonadota</taxon>
        <taxon>Gammaproteobacteria</taxon>
        <taxon>Enterobacterales</taxon>
        <taxon>Enterobacteriaceae</taxon>
        <taxon>Klebsiella/Raoultella group</taxon>
        <taxon>Klebsiella</taxon>
        <taxon>Klebsiella pneumoniae complex</taxon>
    </lineage>
</organism>
<name>A0A919HSP1_KLEPN</name>
<gene>
    <name evidence="1" type="ORF">KPZU09_24840</name>
</gene>
<sequence length="63" mass="6386">MVSPPLVSGPVCCATSSVTCRSLTGATVVSTVSTKSGEWPLVFPATSVTVVLEAVLPRPADPE</sequence>
<dbReference type="EMBL" id="BNFF01000001">
    <property type="protein sequence ID" value="GHK52748.1"/>
    <property type="molecule type" value="Genomic_DNA"/>
</dbReference>
<evidence type="ECO:0000313" key="1">
    <source>
        <dbReference type="EMBL" id="GHK52748.1"/>
    </source>
</evidence>
<proteinExistence type="predicted"/>
<evidence type="ECO:0000313" key="2">
    <source>
        <dbReference type="Proteomes" id="UP000655094"/>
    </source>
</evidence>
<dbReference type="AlphaFoldDB" id="A0A919HSP1"/>
<comment type="caution">
    <text evidence="1">The sequence shown here is derived from an EMBL/GenBank/DDBJ whole genome shotgun (WGS) entry which is preliminary data.</text>
</comment>
<reference evidence="1" key="1">
    <citation type="submission" date="2020-10" db="EMBL/GenBank/DDBJ databases">
        <title>Genome Sequence of ESBL Producing Zambian Clinical Strains.</title>
        <authorList>
            <person name="Shawa M."/>
            <person name="Furuta Y."/>
            <person name="Simbotwe M."/>
            <person name="Mulenga E."/>
            <person name="Mubanga M."/>
            <person name="Mulenga G."/>
            <person name="Kaile C."/>
            <person name="Zorigt T."/>
            <person name="Hang'ombe B."/>
            <person name="Higashi H."/>
        </authorList>
    </citation>
    <scope>NUCLEOTIDE SEQUENCE</scope>
    <source>
        <strain evidence="1">Zam_UTH_09</strain>
    </source>
</reference>